<evidence type="ECO:0000313" key="7">
    <source>
        <dbReference type="Proteomes" id="UP000672039"/>
    </source>
</evidence>
<evidence type="ECO:0000259" key="4">
    <source>
        <dbReference type="Pfam" id="PF03486"/>
    </source>
</evidence>
<dbReference type="NCBIfam" id="TIGR00275">
    <property type="entry name" value="aminoacetone oxidase family FAD-binding enzyme"/>
    <property type="match status" value="1"/>
</dbReference>
<dbReference type="Gene3D" id="1.10.8.260">
    <property type="entry name" value="HI0933 insert domain-like"/>
    <property type="match status" value="1"/>
</dbReference>
<dbReference type="PANTHER" id="PTHR42887">
    <property type="entry name" value="OS12G0638800 PROTEIN"/>
    <property type="match status" value="1"/>
</dbReference>
<dbReference type="InterPro" id="IPR036188">
    <property type="entry name" value="FAD/NAD-bd_sf"/>
</dbReference>
<protein>
    <submittedName>
        <fullName evidence="6">NAD(P)/FAD-dependent oxidoreductase</fullName>
    </submittedName>
</protein>
<dbReference type="SUPFAM" id="SSF51905">
    <property type="entry name" value="FAD/NAD(P)-binding domain"/>
    <property type="match status" value="1"/>
</dbReference>
<keyword evidence="7" id="KW-1185">Reference proteome</keyword>
<reference evidence="6 7" key="1">
    <citation type="submission" date="2021-04" db="EMBL/GenBank/DDBJ databases">
        <title>Genomics, taxonomy and metabolism of representatives of sulfur bacteria of the genus Thiothrix: Thiothrix fructosivorans QT, Thiothrix unzii A1T and three new species, Thiothrix subterranea sp. nov., Thiothrix litoralis sp. nov. and 'Candidatus Thiothrix anitrata' sp. nov.</title>
        <authorList>
            <person name="Ravin N.V."/>
            <person name="Smolyakov D."/>
            <person name="Rudenko T.S."/>
            <person name="Mardanov A.V."/>
            <person name="Beletsky A.V."/>
            <person name="Markov N.D."/>
            <person name="Fomenkov A.I."/>
            <person name="Roberts R.J."/>
            <person name="Karnachuk O.V."/>
            <person name="Novikov A."/>
            <person name="Grabovich M.Y."/>
        </authorList>
    </citation>
    <scope>NUCLEOTIDE SEQUENCE [LARGE SCALE GENOMIC DNA]</scope>
    <source>
        <strain evidence="6 7">AS</strain>
    </source>
</reference>
<dbReference type="Pfam" id="PF03486">
    <property type="entry name" value="HI0933_like"/>
    <property type="match status" value="1"/>
</dbReference>
<dbReference type="RefSeq" id="WP_210222203.1">
    <property type="nucleotide sequence ID" value="NZ_CP072801.1"/>
</dbReference>
<dbReference type="SUPFAM" id="SSF160996">
    <property type="entry name" value="HI0933 insert domain-like"/>
    <property type="match status" value="1"/>
</dbReference>
<accession>A0ABX7WUA7</accession>
<dbReference type="Pfam" id="PF22780">
    <property type="entry name" value="HI0933_like_1st"/>
    <property type="match status" value="1"/>
</dbReference>
<gene>
    <name evidence="6" type="ORF">J9253_17785</name>
</gene>
<feature type="domain" description="RsdA/BaiN/AoA(So)-like insert" evidence="5">
    <location>
        <begin position="192"/>
        <end position="341"/>
    </location>
</feature>
<keyword evidence="3" id="KW-0274">FAD</keyword>
<organism evidence="6 7">
    <name type="scientific">Thiothrix litoralis</name>
    <dbReference type="NCBI Taxonomy" id="2891210"/>
    <lineage>
        <taxon>Bacteria</taxon>
        <taxon>Pseudomonadati</taxon>
        <taxon>Pseudomonadota</taxon>
        <taxon>Gammaproteobacteria</taxon>
        <taxon>Thiotrichales</taxon>
        <taxon>Thiotrichaceae</taxon>
        <taxon>Thiothrix</taxon>
    </lineage>
</organism>
<evidence type="ECO:0000256" key="2">
    <source>
        <dbReference type="ARBA" id="ARBA00022630"/>
    </source>
</evidence>
<feature type="domain" description="RsdA/BaiN/AoA(So)-like Rossmann fold-like" evidence="4">
    <location>
        <begin position="8"/>
        <end position="394"/>
    </location>
</feature>
<dbReference type="Gene3D" id="3.50.50.60">
    <property type="entry name" value="FAD/NAD(P)-binding domain"/>
    <property type="match status" value="1"/>
</dbReference>
<name>A0ABX7WUA7_9GAMM</name>
<evidence type="ECO:0000256" key="3">
    <source>
        <dbReference type="ARBA" id="ARBA00022827"/>
    </source>
</evidence>
<dbReference type="InterPro" id="IPR023166">
    <property type="entry name" value="BaiN-like_dom_sf"/>
</dbReference>
<keyword evidence="2" id="KW-0285">Flavoprotein</keyword>
<dbReference type="Gene3D" id="2.40.30.10">
    <property type="entry name" value="Translation factors"/>
    <property type="match status" value="1"/>
</dbReference>
<dbReference type="InterPro" id="IPR055178">
    <property type="entry name" value="RsdA/BaiN/AoA(So)-like_dom"/>
</dbReference>
<dbReference type="PRINTS" id="PR00368">
    <property type="entry name" value="FADPNR"/>
</dbReference>
<evidence type="ECO:0000259" key="5">
    <source>
        <dbReference type="Pfam" id="PF22780"/>
    </source>
</evidence>
<evidence type="ECO:0000256" key="1">
    <source>
        <dbReference type="ARBA" id="ARBA00001974"/>
    </source>
</evidence>
<dbReference type="EMBL" id="CP072801">
    <property type="protein sequence ID" value="QTR45818.1"/>
    <property type="molecule type" value="Genomic_DNA"/>
</dbReference>
<dbReference type="PANTHER" id="PTHR42887:SF2">
    <property type="entry name" value="OS12G0638800 PROTEIN"/>
    <property type="match status" value="1"/>
</dbReference>
<dbReference type="InterPro" id="IPR004792">
    <property type="entry name" value="BaiN-like"/>
</dbReference>
<comment type="cofactor">
    <cofactor evidence="1">
        <name>FAD</name>
        <dbReference type="ChEBI" id="CHEBI:57692"/>
    </cofactor>
</comment>
<dbReference type="PRINTS" id="PR00411">
    <property type="entry name" value="PNDRDTASEI"/>
</dbReference>
<sequence>MQNQDTYDVVILGAGAAGLMCAAEAGKRGRRVLLLDKADKIGKKILISGGGRCNFTNLHVTPAAYLSQNPHFCKSALARYTPQDFLDLMRKHGLSWHEKTLGQLFCDQKAPAIVEMLWTECREADVQLRLNTDFDTISHEEGQFTLQTSQGKIQTQALVIATGGPSIPRMGASDVGLRVAKQFGLKNIPFSPALVPFTFDQPQLEGLLAGLAGVSTPIGVSCGEGYFRENMLFTHRGLSGPAMLQISSYWQQGKAVQIDLLPGQDALSWLQALQKQRPKAELKTVLAEVLPNRLAQRLCETLFPNRPLGQYGEKLLQSIAEPLQAWELTPAGTEGMRTAEVSLGGVDTRELSSKTMEARKVPGLYFIGETVDVTGWLGGYNFQWAWASGWCAGQVV</sequence>
<proteinExistence type="predicted"/>
<evidence type="ECO:0000313" key="6">
    <source>
        <dbReference type="EMBL" id="QTR45818.1"/>
    </source>
</evidence>
<dbReference type="Proteomes" id="UP000672039">
    <property type="component" value="Chromosome"/>
</dbReference>
<dbReference type="InterPro" id="IPR057661">
    <property type="entry name" value="RsdA/BaiN/AoA(So)_Rossmann"/>
</dbReference>